<name>A0ABW1WMQ2_9HYPH</name>
<dbReference type="Proteomes" id="UP001596237">
    <property type="component" value="Unassembled WGS sequence"/>
</dbReference>
<organism evidence="1 2">
    <name type="scientific">Methylorubrum zatmanii</name>
    <dbReference type="NCBI Taxonomy" id="29429"/>
    <lineage>
        <taxon>Bacteria</taxon>
        <taxon>Pseudomonadati</taxon>
        <taxon>Pseudomonadota</taxon>
        <taxon>Alphaproteobacteria</taxon>
        <taxon>Hyphomicrobiales</taxon>
        <taxon>Methylobacteriaceae</taxon>
        <taxon>Methylorubrum</taxon>
    </lineage>
</organism>
<dbReference type="EMBL" id="JBHSTT010000030">
    <property type="protein sequence ID" value="MFC6389428.1"/>
    <property type="molecule type" value="Genomic_DNA"/>
</dbReference>
<sequence>MRVEDGREYFVTFMASGPFADLSNDPAMIAANKDARAREGSGMDKNPLFQDGDLLYKGMIYREIPELSQLKLTGAGTAGADVYPCFTCGQQAMGYAIGQLPAPTTRRLSVKGQIWPTAPIT</sequence>
<dbReference type="Pfam" id="PF13252">
    <property type="entry name" value="Phage_capsid_3"/>
    <property type="match status" value="1"/>
</dbReference>
<reference evidence="2" key="1">
    <citation type="journal article" date="2019" name="Int. J. Syst. Evol. Microbiol.">
        <title>The Global Catalogue of Microorganisms (GCM) 10K type strain sequencing project: providing services to taxonomists for standard genome sequencing and annotation.</title>
        <authorList>
            <consortium name="The Broad Institute Genomics Platform"/>
            <consortium name="The Broad Institute Genome Sequencing Center for Infectious Disease"/>
            <person name="Wu L."/>
            <person name="Ma J."/>
        </authorList>
    </citation>
    <scope>NUCLEOTIDE SEQUENCE [LARGE SCALE GENOMIC DNA]</scope>
    <source>
        <strain evidence="2">CCUG 36916</strain>
    </source>
</reference>
<dbReference type="InterPro" id="IPR025267">
    <property type="entry name" value="ORF017-like"/>
</dbReference>
<evidence type="ECO:0000313" key="1">
    <source>
        <dbReference type="EMBL" id="MFC6389428.1"/>
    </source>
</evidence>
<comment type="caution">
    <text evidence="1">The sequence shown here is derived from an EMBL/GenBank/DDBJ whole genome shotgun (WGS) entry which is preliminary data.</text>
</comment>
<protein>
    <submittedName>
        <fullName evidence="1">DUF4043 family protein</fullName>
    </submittedName>
</protein>
<proteinExistence type="predicted"/>
<keyword evidence="2" id="KW-1185">Reference proteome</keyword>
<dbReference type="RefSeq" id="WP_281397021.1">
    <property type="nucleotide sequence ID" value="NZ_JBHSTT010000030.1"/>
</dbReference>
<accession>A0ABW1WMQ2</accession>
<evidence type="ECO:0000313" key="2">
    <source>
        <dbReference type="Proteomes" id="UP001596237"/>
    </source>
</evidence>
<gene>
    <name evidence="1" type="ORF">ACFQDP_08775</name>
</gene>